<feature type="domain" description="Ribosomal RNA small subunit methyltransferase E methyltransferase" evidence="13">
    <location>
        <begin position="70"/>
        <end position="239"/>
    </location>
</feature>
<proteinExistence type="inferred from homology"/>
<dbReference type="PIRSF" id="PIRSF015601">
    <property type="entry name" value="MTase_slr0722"/>
    <property type="match status" value="1"/>
</dbReference>
<dbReference type="InterPro" id="IPR046886">
    <property type="entry name" value="RsmE_MTase_dom"/>
</dbReference>
<name>A0A428FSJ7_STROR</name>
<dbReference type="Gene3D" id="3.40.1280.10">
    <property type="match status" value="1"/>
</dbReference>
<dbReference type="GO" id="GO:0070042">
    <property type="term" value="F:rRNA (uridine-N3-)-methyltransferase activity"/>
    <property type="evidence" value="ECO:0007669"/>
    <property type="project" value="TreeGrafter"/>
</dbReference>
<comment type="caution">
    <text evidence="15">The sequence shown here is derived from an EMBL/GenBank/DDBJ whole genome shotgun (WGS) entry which is preliminary data.</text>
</comment>
<comment type="similarity">
    <text evidence="2 12">Belongs to the RNA methyltransferase RsmE family.</text>
</comment>
<evidence type="ECO:0000256" key="8">
    <source>
        <dbReference type="ARBA" id="ARBA00022679"/>
    </source>
</evidence>
<evidence type="ECO:0000256" key="7">
    <source>
        <dbReference type="ARBA" id="ARBA00022603"/>
    </source>
</evidence>
<evidence type="ECO:0000256" key="10">
    <source>
        <dbReference type="ARBA" id="ARBA00025699"/>
    </source>
</evidence>
<evidence type="ECO:0000256" key="1">
    <source>
        <dbReference type="ARBA" id="ARBA00004496"/>
    </source>
</evidence>
<dbReference type="SUPFAM" id="SSF88697">
    <property type="entry name" value="PUA domain-like"/>
    <property type="match status" value="1"/>
</dbReference>
<dbReference type="Proteomes" id="UP000280648">
    <property type="component" value="Unassembled WGS sequence"/>
</dbReference>
<keyword evidence="9 12" id="KW-0949">S-adenosyl-L-methionine</keyword>
<dbReference type="InterPro" id="IPR006700">
    <property type="entry name" value="RsmE"/>
</dbReference>
<dbReference type="InterPro" id="IPR029026">
    <property type="entry name" value="tRNA_m1G_MTases_N"/>
</dbReference>
<dbReference type="Pfam" id="PF20260">
    <property type="entry name" value="PUA_4"/>
    <property type="match status" value="1"/>
</dbReference>
<dbReference type="PANTHER" id="PTHR30027">
    <property type="entry name" value="RIBOSOMAL RNA SMALL SUBUNIT METHYLTRANSFERASE E"/>
    <property type="match status" value="1"/>
</dbReference>
<comment type="function">
    <text evidence="10 12">Specifically methylates the N3 position of the uracil ring of uridine 1498 (m3U1498) in 16S rRNA. Acts on the fully assembled 30S ribosomal subunit.</text>
</comment>
<evidence type="ECO:0000313" key="16">
    <source>
        <dbReference type="Proteomes" id="UP000280648"/>
    </source>
</evidence>
<evidence type="ECO:0000313" key="15">
    <source>
        <dbReference type="EMBL" id="RSJ65669.1"/>
    </source>
</evidence>
<keyword evidence="7 12" id="KW-0489">Methyltransferase</keyword>
<evidence type="ECO:0000259" key="13">
    <source>
        <dbReference type="Pfam" id="PF04452"/>
    </source>
</evidence>
<comment type="subcellular location">
    <subcellularLocation>
        <location evidence="1 12">Cytoplasm</location>
    </subcellularLocation>
</comment>
<evidence type="ECO:0000259" key="14">
    <source>
        <dbReference type="Pfam" id="PF20260"/>
    </source>
</evidence>
<evidence type="ECO:0000256" key="4">
    <source>
        <dbReference type="ARBA" id="ARBA00013673"/>
    </source>
</evidence>
<feature type="domain" description="Ribosomal RNA small subunit methyltransferase E PUA-like" evidence="14">
    <location>
        <begin position="18"/>
        <end position="62"/>
    </location>
</feature>
<dbReference type="GO" id="GO:0070475">
    <property type="term" value="P:rRNA base methylation"/>
    <property type="evidence" value="ECO:0007669"/>
    <property type="project" value="TreeGrafter"/>
</dbReference>
<dbReference type="EC" id="2.1.1.193" evidence="3 12"/>
<evidence type="ECO:0000256" key="9">
    <source>
        <dbReference type="ARBA" id="ARBA00022691"/>
    </source>
</evidence>
<dbReference type="NCBIfam" id="NF008691">
    <property type="entry name" value="PRK11713.1-4"/>
    <property type="match status" value="1"/>
</dbReference>
<evidence type="ECO:0000256" key="6">
    <source>
        <dbReference type="ARBA" id="ARBA00022552"/>
    </source>
</evidence>
<dbReference type="InterPro" id="IPR015947">
    <property type="entry name" value="PUA-like_sf"/>
</dbReference>
<dbReference type="GO" id="GO:0005737">
    <property type="term" value="C:cytoplasm"/>
    <property type="evidence" value="ECO:0007669"/>
    <property type="project" value="UniProtKB-SubCell"/>
</dbReference>
<evidence type="ECO:0000256" key="5">
    <source>
        <dbReference type="ARBA" id="ARBA00022490"/>
    </source>
</evidence>
<dbReference type="InterPro" id="IPR046887">
    <property type="entry name" value="RsmE_PUA-like"/>
</dbReference>
<protein>
    <recommendedName>
        <fullName evidence="4 12">Ribosomal RNA small subunit methyltransferase E</fullName>
        <ecNumber evidence="3 12">2.1.1.193</ecNumber>
    </recommendedName>
</protein>
<accession>A0A428FSJ7</accession>
<dbReference type="RefSeq" id="WP_317842869.1">
    <property type="nucleotide sequence ID" value="NZ_RJPI01000002.1"/>
</dbReference>
<organism evidence="15 16">
    <name type="scientific">Streptococcus oralis</name>
    <dbReference type="NCBI Taxonomy" id="1303"/>
    <lineage>
        <taxon>Bacteria</taxon>
        <taxon>Bacillati</taxon>
        <taxon>Bacillota</taxon>
        <taxon>Bacilli</taxon>
        <taxon>Lactobacillales</taxon>
        <taxon>Streptococcaceae</taxon>
        <taxon>Streptococcus</taxon>
    </lineage>
</organism>
<sequence>MQQYFVKGSAVSPVTIEDKETSKHMFQVMRLKEEDEVTLVFDDGIKRLARVLDVEARQFELVQDLADNVELPIQVTIASGFPKGDKLEFITQKVTELGASQIWAFPADWSVAKWDGKKLGKKVEKLEKIALGAAEQSKRNRVPSVSLFEKKSDFLAQLNQFDSIVVAYEESAKEGETAALLQAVTGLEKGAKLLFIFGPEGGLSPAEIESFEAKGAVLAGLGPRILRAETAPLYALSALSVLVELEKIRGRKWNKNTVQNFQKRNFGI</sequence>
<dbReference type="NCBIfam" id="TIGR00046">
    <property type="entry name" value="RsmE family RNA methyltransferase"/>
    <property type="match status" value="1"/>
</dbReference>
<comment type="catalytic activity">
    <reaction evidence="11 12">
        <text>uridine(1498) in 16S rRNA + S-adenosyl-L-methionine = N(3)-methyluridine(1498) in 16S rRNA + S-adenosyl-L-homocysteine + H(+)</text>
        <dbReference type="Rhea" id="RHEA:42920"/>
        <dbReference type="Rhea" id="RHEA-COMP:10283"/>
        <dbReference type="Rhea" id="RHEA-COMP:10284"/>
        <dbReference type="ChEBI" id="CHEBI:15378"/>
        <dbReference type="ChEBI" id="CHEBI:57856"/>
        <dbReference type="ChEBI" id="CHEBI:59789"/>
        <dbReference type="ChEBI" id="CHEBI:65315"/>
        <dbReference type="ChEBI" id="CHEBI:74502"/>
        <dbReference type="EC" id="2.1.1.193"/>
    </reaction>
</comment>
<dbReference type="AlphaFoldDB" id="A0A428FSJ7"/>
<reference evidence="15 16" key="1">
    <citation type="submission" date="2018-11" db="EMBL/GenBank/DDBJ databases">
        <title>Species Designations Belie Phenotypic and Genotypic Heterogeneity in Oral Streptococci.</title>
        <authorList>
            <person name="Velsko I."/>
        </authorList>
    </citation>
    <scope>NUCLEOTIDE SEQUENCE [LARGE SCALE GENOMIC DNA]</scope>
    <source>
        <strain evidence="15 16">BCC26</strain>
    </source>
</reference>
<keyword evidence="8 12" id="KW-0808">Transferase</keyword>
<evidence type="ECO:0000256" key="11">
    <source>
        <dbReference type="ARBA" id="ARBA00047944"/>
    </source>
</evidence>
<evidence type="ECO:0000256" key="3">
    <source>
        <dbReference type="ARBA" id="ARBA00012328"/>
    </source>
</evidence>
<evidence type="ECO:0000256" key="2">
    <source>
        <dbReference type="ARBA" id="ARBA00005528"/>
    </source>
</evidence>
<gene>
    <name evidence="15" type="primary">rsmE</name>
    <name evidence="15" type="ORF">D8803_02205</name>
</gene>
<dbReference type="EMBL" id="RJPI01000002">
    <property type="protein sequence ID" value="RSJ65669.1"/>
    <property type="molecule type" value="Genomic_DNA"/>
</dbReference>
<dbReference type="Pfam" id="PF04452">
    <property type="entry name" value="Methyltrans_RNA"/>
    <property type="match status" value="1"/>
</dbReference>
<keyword evidence="6 12" id="KW-0698">rRNA processing</keyword>
<dbReference type="SUPFAM" id="SSF75217">
    <property type="entry name" value="alpha/beta knot"/>
    <property type="match status" value="1"/>
</dbReference>
<dbReference type="FunFam" id="3.40.1280.10:FF:000020">
    <property type="entry name" value="Ribosomal RNA small subunit methyltransferase E"/>
    <property type="match status" value="1"/>
</dbReference>
<dbReference type="PANTHER" id="PTHR30027:SF3">
    <property type="entry name" value="16S RRNA (URACIL(1498)-N(3))-METHYLTRANSFERASE"/>
    <property type="match status" value="1"/>
</dbReference>
<keyword evidence="5 12" id="KW-0963">Cytoplasm</keyword>
<dbReference type="CDD" id="cd18084">
    <property type="entry name" value="RsmE-like"/>
    <property type="match status" value="1"/>
</dbReference>
<dbReference type="InterPro" id="IPR029028">
    <property type="entry name" value="Alpha/beta_knot_MTases"/>
</dbReference>
<evidence type="ECO:0000256" key="12">
    <source>
        <dbReference type="PIRNR" id="PIRNR015601"/>
    </source>
</evidence>